<dbReference type="EMBL" id="JADYXP020000004">
    <property type="protein sequence ID" value="KAL0127133.1"/>
    <property type="molecule type" value="Genomic_DNA"/>
</dbReference>
<protein>
    <submittedName>
        <fullName evidence="1">Uncharacterized protein</fullName>
    </submittedName>
</protein>
<dbReference type="AlphaFoldDB" id="A0AAW2GHT4"/>
<accession>A0AAW2GHT4</accession>
<evidence type="ECO:0000313" key="1">
    <source>
        <dbReference type="EMBL" id="KAL0127133.1"/>
    </source>
</evidence>
<dbReference type="Proteomes" id="UP001430953">
    <property type="component" value="Unassembled WGS sequence"/>
</dbReference>
<reference evidence="1 2" key="1">
    <citation type="submission" date="2023-03" db="EMBL/GenBank/DDBJ databases">
        <title>High recombination rates correlate with genetic variation in Cardiocondyla obscurior ants.</title>
        <authorList>
            <person name="Errbii M."/>
        </authorList>
    </citation>
    <scope>NUCLEOTIDE SEQUENCE [LARGE SCALE GENOMIC DNA]</scope>
    <source>
        <strain evidence="1">Alpha-2009</strain>
        <tissue evidence="1">Whole body</tissue>
    </source>
</reference>
<keyword evidence="2" id="KW-1185">Reference proteome</keyword>
<comment type="caution">
    <text evidence="1">The sequence shown here is derived from an EMBL/GenBank/DDBJ whole genome shotgun (WGS) entry which is preliminary data.</text>
</comment>
<evidence type="ECO:0000313" key="2">
    <source>
        <dbReference type="Proteomes" id="UP001430953"/>
    </source>
</evidence>
<organism evidence="1 2">
    <name type="scientific">Cardiocondyla obscurior</name>
    <dbReference type="NCBI Taxonomy" id="286306"/>
    <lineage>
        <taxon>Eukaryota</taxon>
        <taxon>Metazoa</taxon>
        <taxon>Ecdysozoa</taxon>
        <taxon>Arthropoda</taxon>
        <taxon>Hexapoda</taxon>
        <taxon>Insecta</taxon>
        <taxon>Pterygota</taxon>
        <taxon>Neoptera</taxon>
        <taxon>Endopterygota</taxon>
        <taxon>Hymenoptera</taxon>
        <taxon>Apocrita</taxon>
        <taxon>Aculeata</taxon>
        <taxon>Formicoidea</taxon>
        <taxon>Formicidae</taxon>
        <taxon>Myrmicinae</taxon>
        <taxon>Cardiocondyla</taxon>
    </lineage>
</organism>
<gene>
    <name evidence="1" type="ORF">PUN28_005426</name>
</gene>
<proteinExistence type="predicted"/>
<name>A0AAW2GHT4_9HYME</name>
<sequence length="126" mass="13673">MLPPRVSSSPRFSARRAPSSVPRLLRDFRVSRPGATCSRTLSDSGAFHVRGISRCGALPVIAAGENAAAEPRTIDKRLRRHALASKSPIDPFISVTLAFPVKQRRRFDKASVSPVSAPRVLSTARN</sequence>